<feature type="active site" description="Proton acceptor" evidence="5">
    <location>
        <position position="24"/>
    </location>
</feature>
<dbReference type="EC" id="2.2.1.10" evidence="5 6"/>
<dbReference type="AlphaFoldDB" id="Q702D4"/>
<evidence type="ECO:0000256" key="7">
    <source>
        <dbReference type="PIRSR" id="PIRSR038992-1"/>
    </source>
</evidence>
<feature type="active site" description="Schiff-base intermediate with dihydroxyacetone-P" evidence="7">
    <location>
        <position position="173"/>
    </location>
</feature>
<comment type="catalytic activity">
    <reaction evidence="5">
        <text>1-deoxy-D-threo-hexo-2,5-diulose 6-phosphate + L-aspartate 4-semialdehyde = 2,3-dioxopropyl phosphate + 2-amino-2,3,7-trideoxy-D-lyxo-hept-6-ulosonate</text>
        <dbReference type="Rhea" id="RHEA:25952"/>
        <dbReference type="ChEBI" id="CHEBI:58859"/>
        <dbReference type="ChEBI" id="CHEBI:58860"/>
        <dbReference type="ChEBI" id="CHEBI:58861"/>
        <dbReference type="ChEBI" id="CHEBI:537519"/>
        <dbReference type="EC" id="2.2.1.10"/>
    </reaction>
</comment>
<dbReference type="SUPFAM" id="SSF51569">
    <property type="entry name" value="Aldolase"/>
    <property type="match status" value="1"/>
</dbReference>
<keyword evidence="4 5" id="KW-0704">Schiff base</keyword>
<dbReference type="EMBL" id="AJ627420">
    <property type="protein sequence ID" value="CAF28690.1"/>
    <property type="molecule type" value="Genomic_DNA"/>
</dbReference>
<dbReference type="GO" id="GO:0016836">
    <property type="term" value="F:hydro-lyase activity"/>
    <property type="evidence" value="ECO:0007669"/>
    <property type="project" value="InterPro"/>
</dbReference>
<feature type="active site" description="Schiff-base intermediate with substrate" evidence="5">
    <location>
        <position position="173"/>
    </location>
</feature>
<sequence>MSIGREIRLSRILKKSKMLCIPMDHGITNGPISGIENIHDTIYRCENTGLTCIIVNKGIIKSFPRPPTVGVIAHMSGSTSLGPDPNKKMLMGSVEESLRLGADAVSVHINIGAREESEMLQALGMVSDKCNEWNVPLIAMMYPRGENIKNPHDHNIVAHVARIGAEAGADIVKTVYTGDISSFKQVIRGCPVPIAIAGGPKATTDAEILYMCAGAMEAGAIGVTFGRNIFQHRNPPAILKALSKVIFEGKKPKGLLKELDKSTTN</sequence>
<dbReference type="GO" id="GO:0008652">
    <property type="term" value="P:amino acid biosynthetic process"/>
    <property type="evidence" value="ECO:0007669"/>
    <property type="project" value="UniProtKB-KW"/>
</dbReference>
<dbReference type="InterPro" id="IPR041720">
    <property type="entry name" value="FbaB-like"/>
</dbReference>
<feature type="binding site" evidence="5">
    <location>
        <begin position="24"/>
        <end position="28"/>
    </location>
    <ligand>
        <name>1-deoxy-D-threo-hexo-2,5-diulose 6-phosphate</name>
        <dbReference type="ChEBI" id="CHEBI:58861"/>
    </ligand>
</feature>
<dbReference type="Pfam" id="PF01791">
    <property type="entry name" value="DeoC"/>
    <property type="match status" value="1"/>
</dbReference>
<dbReference type="Gene3D" id="3.20.20.70">
    <property type="entry name" value="Aldolase class I"/>
    <property type="match status" value="1"/>
</dbReference>
<evidence type="ECO:0000256" key="3">
    <source>
        <dbReference type="ARBA" id="ARBA00023141"/>
    </source>
</evidence>
<evidence type="ECO:0000256" key="4">
    <source>
        <dbReference type="ARBA" id="ARBA00023270"/>
    </source>
</evidence>
<reference evidence="8" key="1">
    <citation type="journal article" date="2004" name="Environ. Microbiol.">
        <title>Characterization of Large-Insert DNA Libraries from Soil for Environmental Genomic Studies of Archaea.</title>
        <authorList>
            <person name="Treusch A.H."/>
            <person name="Kletzin A."/>
            <person name="Raddatz G."/>
            <person name="Ochsenreiter T."/>
            <person name="Quaiser A."/>
            <person name="Meurer G."/>
            <person name="Schuster S.C."/>
            <person name="Schleper C."/>
        </authorList>
    </citation>
    <scope>NUCLEOTIDE SEQUENCE</scope>
</reference>
<dbReference type="InterPro" id="IPR002915">
    <property type="entry name" value="DeoC/FbaB/LacD_aldolase"/>
</dbReference>
<organism evidence="8">
    <name type="scientific">uncultured crenarchaeote</name>
    <dbReference type="NCBI Taxonomy" id="29281"/>
    <lineage>
        <taxon>Archaea</taxon>
        <taxon>Thermoproteota</taxon>
        <taxon>environmental samples</taxon>
    </lineage>
</organism>
<dbReference type="NCBIfam" id="TIGR01949">
    <property type="entry name" value="ADH_synth"/>
    <property type="match status" value="1"/>
</dbReference>
<gene>
    <name evidence="5" type="primary">aroA'</name>
</gene>
<dbReference type="GO" id="GO:0004332">
    <property type="term" value="F:fructose-bisphosphate aldolase activity"/>
    <property type="evidence" value="ECO:0007669"/>
    <property type="project" value="InterPro"/>
</dbReference>
<dbReference type="PANTHER" id="PTHR47916:SF1">
    <property type="entry name" value="3-HYDROXY-5-PHOSPHONOOXYPENTANE-2,4-DIONE THIOLASE"/>
    <property type="match status" value="1"/>
</dbReference>
<dbReference type="NCBIfam" id="NF005556">
    <property type="entry name" value="PRK07226.1"/>
    <property type="match status" value="1"/>
</dbReference>
<name>Q702D4_9CREN</name>
<comment type="subunit">
    <text evidence="5">Homodecamer.</text>
</comment>
<evidence type="ECO:0000256" key="5">
    <source>
        <dbReference type="HAMAP-Rule" id="MF_00960"/>
    </source>
</evidence>
<protein>
    <recommendedName>
        <fullName evidence="5 6">2-amino-3,7-dideoxy-D-threo-hept-6-ulosonate synthase</fullName>
        <shortName evidence="5">ADH synthase</shortName>
        <shortName evidence="5">ADHS</shortName>
        <shortName evidence="5">ADTH synthase</shortName>
        <ecNumber evidence="5 6">2.2.1.10</ecNumber>
    </recommendedName>
</protein>
<proteinExistence type="inferred from homology"/>
<dbReference type="PANTHER" id="PTHR47916">
    <property type="entry name" value="FRUCTOSE-BISPHOSPHATE ALDOLASE CLASS 1"/>
    <property type="match status" value="1"/>
</dbReference>
<feature type="active site" description="Proton donor" evidence="5 7">
    <location>
        <position position="142"/>
    </location>
</feature>
<feature type="binding site" evidence="5">
    <location>
        <begin position="198"/>
        <end position="199"/>
    </location>
    <ligand>
        <name>1-deoxy-D-threo-hexo-2,5-diulose 6-phosphate</name>
        <dbReference type="ChEBI" id="CHEBI:58861"/>
    </ligand>
</feature>
<dbReference type="InterPro" id="IPR013785">
    <property type="entry name" value="Aldolase_TIM"/>
</dbReference>
<dbReference type="GO" id="GO:0016744">
    <property type="term" value="F:transketolase or transaldolase activity"/>
    <property type="evidence" value="ECO:0007669"/>
    <property type="project" value="UniProtKB-UniRule"/>
</dbReference>
<comment type="function">
    <text evidence="5">Catalyzes a transaldol reaction between 6-deoxy-5-ketofructose 1-phosphate (DKFP) and L-aspartate semialdehyde (ASA) with an elimination of hydroxypyruvaldehyde phosphate to yield 2-amino-3,7-dideoxy-D-threo-hept-6-ulosonate (ADH). Plays a key role in an alternative pathway of the biosynthesis of 3-dehydroquinate (DHQ), which is involved in the canonical pathway for the biosynthesis of aromatic amino acids.</text>
</comment>
<dbReference type="GO" id="GO:0009073">
    <property type="term" value="P:aromatic amino acid family biosynthetic process"/>
    <property type="evidence" value="ECO:0007669"/>
    <property type="project" value="UniProtKB-UniRule"/>
</dbReference>
<evidence type="ECO:0000256" key="1">
    <source>
        <dbReference type="ARBA" id="ARBA00022605"/>
    </source>
</evidence>
<dbReference type="SMART" id="SM01133">
    <property type="entry name" value="DeoC"/>
    <property type="match status" value="1"/>
</dbReference>
<keyword evidence="3 5" id="KW-0057">Aromatic amino acid biosynthesis</keyword>
<feature type="binding site" evidence="5">
    <location>
        <begin position="226"/>
        <end position="227"/>
    </location>
    <ligand>
        <name>1-deoxy-D-threo-hexo-2,5-diulose 6-phosphate</name>
        <dbReference type="ChEBI" id="CHEBI:58861"/>
    </ligand>
</feature>
<comment type="similarity">
    <text evidence="5">Belongs to the DeoC/FbaB aldolase family. ADHS subfamily.</text>
</comment>
<dbReference type="InterPro" id="IPR050456">
    <property type="entry name" value="DeoC/FbaB_aldolase"/>
</dbReference>
<dbReference type="HAMAP" id="MF_00960">
    <property type="entry name" value="ADH_synthase"/>
    <property type="match status" value="1"/>
</dbReference>
<feature type="binding site" evidence="5">
    <location>
        <begin position="142"/>
        <end position="144"/>
    </location>
    <ligand>
        <name>1-deoxy-D-threo-hexo-2,5-diulose 6-phosphate</name>
        <dbReference type="ChEBI" id="CHEBI:58861"/>
    </ligand>
</feature>
<keyword evidence="1 5" id="KW-0028">Amino-acid biosynthesis</keyword>
<evidence type="ECO:0000256" key="2">
    <source>
        <dbReference type="ARBA" id="ARBA00022679"/>
    </source>
</evidence>
<dbReference type="CDD" id="cd00958">
    <property type="entry name" value="DhnA"/>
    <property type="match status" value="1"/>
</dbReference>
<accession>Q702D4</accession>
<keyword evidence="2 5" id="KW-0808">Transferase</keyword>
<dbReference type="InterPro" id="IPR010210">
    <property type="entry name" value="ADH_synthase"/>
</dbReference>
<evidence type="ECO:0000313" key="8">
    <source>
        <dbReference type="EMBL" id="CAF28690.1"/>
    </source>
</evidence>
<dbReference type="PIRSF" id="PIRSF038992">
    <property type="entry name" value="Aldolase_Ia"/>
    <property type="match status" value="1"/>
</dbReference>
<evidence type="ECO:0000256" key="6">
    <source>
        <dbReference type="NCBIfam" id="TIGR01949"/>
    </source>
</evidence>